<protein>
    <submittedName>
        <fullName evidence="2">Uncharacterized protein</fullName>
    </submittedName>
</protein>
<name>A0A0K1NL49_9BACT</name>
<dbReference type="AlphaFoldDB" id="A0A0K1NL49"/>
<gene>
    <name evidence="2" type="ORF">ADJ77_08015</name>
</gene>
<dbReference type="Proteomes" id="UP000060345">
    <property type="component" value="Chromosome 2"/>
</dbReference>
<evidence type="ECO:0000313" key="3">
    <source>
        <dbReference type="Proteomes" id="UP000060345"/>
    </source>
</evidence>
<proteinExistence type="predicted"/>
<evidence type="ECO:0000313" key="2">
    <source>
        <dbReference type="EMBL" id="AKU69809.1"/>
    </source>
</evidence>
<evidence type="ECO:0000256" key="1">
    <source>
        <dbReference type="SAM" id="MobiDB-lite"/>
    </source>
</evidence>
<feature type="region of interest" description="Disordered" evidence="1">
    <location>
        <begin position="1"/>
        <end position="28"/>
    </location>
</feature>
<dbReference type="OrthoDB" id="1079356at2"/>
<dbReference type="KEGG" id="pfus:ADJ77_08015"/>
<accession>A0A0K1NL49</accession>
<dbReference type="EMBL" id="CP012075">
    <property type="protein sequence ID" value="AKU69809.1"/>
    <property type="molecule type" value="Genomic_DNA"/>
</dbReference>
<organism evidence="2 3">
    <name type="scientific">Prevotella fusca JCM 17724</name>
    <dbReference type="NCBI Taxonomy" id="1236517"/>
    <lineage>
        <taxon>Bacteria</taxon>
        <taxon>Pseudomonadati</taxon>
        <taxon>Bacteroidota</taxon>
        <taxon>Bacteroidia</taxon>
        <taxon>Bacteroidales</taxon>
        <taxon>Prevotellaceae</taxon>
        <taxon>Prevotella</taxon>
    </lineage>
</organism>
<reference evidence="2 3" key="1">
    <citation type="submission" date="2015-07" db="EMBL/GenBank/DDBJ databases">
        <authorList>
            <person name="Noorani M."/>
        </authorList>
    </citation>
    <scope>NUCLEOTIDE SEQUENCE [LARGE SCALE GENOMIC DNA]</scope>
    <source>
        <strain evidence="2 3">W1435</strain>
    </source>
</reference>
<sequence>MEKAISTKKGANTMLLSKRQKGGNATNVVRHGMPCIHFRQRKRPKALSAFQQLLQDVSLWVQTALAPLDKQSGRLDRNHSVLIGHHSEIKQQRIIHND</sequence>
<dbReference type="STRING" id="1236517.ADJ77_08015"/>